<protein>
    <submittedName>
        <fullName evidence="2">Uncharacterized protein</fullName>
    </submittedName>
</protein>
<dbReference type="GO" id="GO:0003682">
    <property type="term" value="F:chromatin binding"/>
    <property type="evidence" value="ECO:0007669"/>
    <property type="project" value="TreeGrafter"/>
</dbReference>
<feature type="region of interest" description="Disordered" evidence="1">
    <location>
        <begin position="126"/>
        <end position="156"/>
    </location>
</feature>
<feature type="region of interest" description="Disordered" evidence="1">
    <location>
        <begin position="479"/>
        <end position="499"/>
    </location>
</feature>
<feature type="compositionally biased region" description="Pro residues" evidence="1">
    <location>
        <begin position="251"/>
        <end position="264"/>
    </location>
</feature>
<feature type="compositionally biased region" description="Basic and acidic residues" evidence="1">
    <location>
        <begin position="143"/>
        <end position="154"/>
    </location>
</feature>
<reference evidence="2" key="2">
    <citation type="submission" date="2024-08" db="UniProtKB">
        <authorList>
            <consortium name="EnsemblMetazoa"/>
        </authorList>
    </citation>
    <scope>IDENTIFICATION</scope>
</reference>
<name>A0AAR5P403_DENPD</name>
<dbReference type="GO" id="GO:0005677">
    <property type="term" value="C:chromatin silencing complex"/>
    <property type="evidence" value="ECO:0007669"/>
    <property type="project" value="TreeGrafter"/>
</dbReference>
<organism evidence="2 3">
    <name type="scientific">Dendroctonus ponderosae</name>
    <name type="common">Mountain pine beetle</name>
    <dbReference type="NCBI Taxonomy" id="77166"/>
    <lineage>
        <taxon>Eukaryota</taxon>
        <taxon>Metazoa</taxon>
        <taxon>Ecdysozoa</taxon>
        <taxon>Arthropoda</taxon>
        <taxon>Hexapoda</taxon>
        <taxon>Insecta</taxon>
        <taxon>Pterygota</taxon>
        <taxon>Neoptera</taxon>
        <taxon>Endopterygota</taxon>
        <taxon>Coleoptera</taxon>
        <taxon>Polyphaga</taxon>
        <taxon>Cucujiformia</taxon>
        <taxon>Curculionidae</taxon>
        <taxon>Scolytinae</taxon>
        <taxon>Dendroctonus</taxon>
    </lineage>
</organism>
<accession>A0AAR5P403</accession>
<feature type="compositionally biased region" description="Basic and acidic residues" evidence="1">
    <location>
        <begin position="343"/>
        <end position="356"/>
    </location>
</feature>
<evidence type="ECO:0000256" key="1">
    <source>
        <dbReference type="SAM" id="MobiDB-lite"/>
    </source>
</evidence>
<dbReference type="PANTHER" id="PTHR46576:SF1">
    <property type="entry name" value="BROMO ADJACENT HOMOLOGY DOMAIN-CONTAINING 1 PROTEIN"/>
    <property type="match status" value="1"/>
</dbReference>
<feature type="compositionally biased region" description="Basic residues" evidence="1">
    <location>
        <begin position="266"/>
        <end position="285"/>
    </location>
</feature>
<dbReference type="EnsemblMetazoa" id="XM_019900284.1">
    <property type="protein sequence ID" value="XP_019755843.1"/>
    <property type="gene ID" value="LOC109534561"/>
</dbReference>
<dbReference type="InterPro" id="IPR053032">
    <property type="entry name" value="BAH_domain-containing"/>
</dbReference>
<dbReference type="PANTHER" id="PTHR46576">
    <property type="entry name" value="BROMO ADJACENT HOMOLOGY DOMAIN-CONTAINING 1 PROTEIN"/>
    <property type="match status" value="1"/>
</dbReference>
<proteinExistence type="predicted"/>
<dbReference type="GO" id="GO:0000976">
    <property type="term" value="F:transcription cis-regulatory region binding"/>
    <property type="evidence" value="ECO:0007669"/>
    <property type="project" value="TreeGrafter"/>
</dbReference>
<evidence type="ECO:0000313" key="2">
    <source>
        <dbReference type="EnsemblMetazoa" id="XP_019755843.1"/>
    </source>
</evidence>
<feature type="compositionally biased region" description="Basic and acidic residues" evidence="1">
    <location>
        <begin position="423"/>
        <end position="454"/>
    </location>
</feature>
<dbReference type="GO" id="GO:0045892">
    <property type="term" value="P:negative regulation of DNA-templated transcription"/>
    <property type="evidence" value="ECO:0007669"/>
    <property type="project" value="TreeGrafter"/>
</dbReference>
<keyword evidence="3" id="KW-1185">Reference proteome</keyword>
<feature type="compositionally biased region" description="Polar residues" evidence="1">
    <location>
        <begin position="187"/>
        <end position="197"/>
    </location>
</feature>
<sequence>MKTVPINLKKNDQKTPNIALGNRDTIAETIAFVIKGQLTPIQLTPLTDTKSSKTDIKRLQKSRYCKNKVAPDPVKAKPLNDRKLKIADKPVLAIEKPESSVLANEDLDTSIKKIIRRYAKKLRIKRTKRKRVVQPTNEAQSKTTDKDKASEGLDAKAAPLRKPPIPIVAADAILKPRKKYVKRKANNKQINANAPETSSERNADTPKSIVEIIEVKIKEEKVDEEFPIFVKTEPGLESGPAPKPCEEIKPEPPVAKVPPAPGPKSPKAKRPVIPHKLKQLKKKSLISRDAQKQLEDKRRAKLLQFWNSPKRHREASLNALAKVHCLYENESKSAFDQMTESSIIKREPAAFPDKSKKCSNARKLSSDSSSESDSDEEQPVKRILRDVPGLRAIGKHWDMHDSISSDNNSDLELPRPPKKPKVKKEPAKKVAKPARTEVKDQQKSKRKPKPEVLMDLKDMVVKKRMASLNASAILTASYSTDKKAKPRKTTDSSSYDSDSSAEEYFAAIEQIDLTKDTKEDIKQEEEQNLIEVHTSPNKKVAVILNQDTDVTITGVYVNSTRSTHHEGYCSIAGMQYRISATSHTQTAATTVAAEALLQSGSNSDN</sequence>
<dbReference type="GO" id="GO:0031507">
    <property type="term" value="P:heterochromatin formation"/>
    <property type="evidence" value="ECO:0007669"/>
    <property type="project" value="TreeGrafter"/>
</dbReference>
<evidence type="ECO:0000313" key="3">
    <source>
        <dbReference type="Proteomes" id="UP000019118"/>
    </source>
</evidence>
<dbReference type="AlphaFoldDB" id="A0AAR5P403"/>
<feature type="region of interest" description="Disordered" evidence="1">
    <location>
        <begin position="334"/>
        <end position="454"/>
    </location>
</feature>
<feature type="region of interest" description="Disordered" evidence="1">
    <location>
        <begin position="232"/>
        <end position="293"/>
    </location>
</feature>
<reference evidence="3" key="1">
    <citation type="journal article" date="2013" name="Genome Biol.">
        <title>Draft genome of the mountain pine beetle, Dendroctonus ponderosae Hopkins, a major forest pest.</title>
        <authorList>
            <person name="Keeling C.I."/>
            <person name="Yuen M.M."/>
            <person name="Liao N.Y."/>
            <person name="Docking T.R."/>
            <person name="Chan S.K."/>
            <person name="Taylor G.A."/>
            <person name="Palmquist D.L."/>
            <person name="Jackman S.D."/>
            <person name="Nguyen A."/>
            <person name="Li M."/>
            <person name="Henderson H."/>
            <person name="Janes J.K."/>
            <person name="Zhao Y."/>
            <person name="Pandoh P."/>
            <person name="Moore R."/>
            <person name="Sperling F.A."/>
            <person name="Huber D.P."/>
            <person name="Birol I."/>
            <person name="Jones S.J."/>
            <person name="Bohlmann J."/>
        </authorList>
    </citation>
    <scope>NUCLEOTIDE SEQUENCE</scope>
</reference>
<dbReference type="Proteomes" id="UP000019118">
    <property type="component" value="Unassembled WGS sequence"/>
</dbReference>
<feature type="region of interest" description="Disordered" evidence="1">
    <location>
        <begin position="180"/>
        <end position="205"/>
    </location>
</feature>